<name>M1A9E7_SOLTU</name>
<dbReference type="Gene3D" id="3.40.395.10">
    <property type="entry name" value="Adenoviral Proteinase, Chain A"/>
    <property type="match status" value="1"/>
</dbReference>
<protein>
    <submittedName>
        <fullName evidence="1">Ulp1 protease family, C-terminal catalytic domain containing protein</fullName>
    </submittedName>
</protein>
<dbReference type="Gramene" id="PGSC0003DMT400017760">
    <property type="protein sequence ID" value="PGSC0003DMT400017760"/>
    <property type="gene ID" value="PGSC0003DMG400006898"/>
</dbReference>
<sequence length="98" mass="11265">MQKRPRKGVERSPLPYPDLHYQRDCGMFVAAFAKFLSDEINMSYDSFRSDYLRKKYATLLWKYGLDKANAGYVSDNDDPPRLNSVVNPVAENELVNVG</sequence>
<keyword evidence="2" id="KW-1185">Reference proteome</keyword>
<dbReference type="PANTHER" id="PTHR33022">
    <property type="entry name" value="DUF1985 DOMAIN-CONTAINING PROTEIN"/>
    <property type="match status" value="1"/>
</dbReference>
<dbReference type="PANTHER" id="PTHR33022:SF13">
    <property type="entry name" value="UBIQUITIN-LIKE PROTEASE FAMILY PROFILE DOMAIN-CONTAINING PROTEIN"/>
    <property type="match status" value="1"/>
</dbReference>
<evidence type="ECO:0000313" key="2">
    <source>
        <dbReference type="Proteomes" id="UP000011115"/>
    </source>
</evidence>
<evidence type="ECO:0000313" key="1">
    <source>
        <dbReference type="EnsemblPlants" id="PGSC0003DMT400017759"/>
    </source>
</evidence>
<reference evidence="2" key="1">
    <citation type="journal article" date="2011" name="Nature">
        <title>Genome sequence and analysis of the tuber crop potato.</title>
        <authorList>
            <consortium name="The Potato Genome Sequencing Consortium"/>
        </authorList>
    </citation>
    <scope>NUCLEOTIDE SEQUENCE [LARGE SCALE GENOMIC DNA]</scope>
    <source>
        <strain evidence="2">cv. DM1-3 516 R44</strain>
    </source>
</reference>
<dbReference type="HOGENOM" id="CLU_182574_0_0_1"/>
<dbReference type="InterPro" id="IPR038765">
    <property type="entry name" value="Papain-like_cys_pep_sf"/>
</dbReference>
<dbReference type="EnsemblPlants" id="PGSC0003DMT400017759">
    <property type="protein sequence ID" value="PGSC0003DMT400017759"/>
    <property type="gene ID" value="PGSC0003DMG400006898"/>
</dbReference>
<dbReference type="Gramene" id="PGSC0003DMT400017759">
    <property type="protein sequence ID" value="PGSC0003DMT400017759"/>
    <property type="gene ID" value="PGSC0003DMG400006898"/>
</dbReference>
<dbReference type="InParanoid" id="M1A9E7"/>
<dbReference type="SUPFAM" id="SSF54001">
    <property type="entry name" value="Cysteine proteinases"/>
    <property type="match status" value="1"/>
</dbReference>
<organism evidence="1 2">
    <name type="scientific">Solanum tuberosum</name>
    <name type="common">Potato</name>
    <dbReference type="NCBI Taxonomy" id="4113"/>
    <lineage>
        <taxon>Eukaryota</taxon>
        <taxon>Viridiplantae</taxon>
        <taxon>Streptophyta</taxon>
        <taxon>Embryophyta</taxon>
        <taxon>Tracheophyta</taxon>
        <taxon>Spermatophyta</taxon>
        <taxon>Magnoliopsida</taxon>
        <taxon>eudicotyledons</taxon>
        <taxon>Gunneridae</taxon>
        <taxon>Pentapetalae</taxon>
        <taxon>asterids</taxon>
        <taxon>lamiids</taxon>
        <taxon>Solanales</taxon>
        <taxon>Solanaceae</taxon>
        <taxon>Solanoideae</taxon>
        <taxon>Solaneae</taxon>
        <taxon>Solanum</taxon>
    </lineage>
</organism>
<dbReference type="PaxDb" id="4113-PGSC0003DMT400017759"/>
<dbReference type="AlphaFoldDB" id="M1A9E7"/>
<dbReference type="EnsemblPlants" id="PGSC0003DMT400017760">
    <property type="protein sequence ID" value="PGSC0003DMT400017760"/>
    <property type="gene ID" value="PGSC0003DMG400006898"/>
</dbReference>
<proteinExistence type="predicted"/>
<dbReference type="OMA" id="LHKRYAI"/>
<accession>M1A9E7</accession>
<dbReference type="Proteomes" id="UP000011115">
    <property type="component" value="Unassembled WGS sequence"/>
</dbReference>
<reference evidence="1" key="2">
    <citation type="submission" date="2015-06" db="UniProtKB">
        <authorList>
            <consortium name="EnsemblPlants"/>
        </authorList>
    </citation>
    <scope>IDENTIFICATION</scope>
    <source>
        <strain evidence="1">DM1-3 516 R44</strain>
    </source>
</reference>